<dbReference type="AlphaFoldDB" id="A0A497EMF6"/>
<dbReference type="PANTHER" id="PTHR33154">
    <property type="entry name" value="TRANSCRIPTIONAL REGULATOR, ARSR FAMILY"/>
    <property type="match status" value="1"/>
</dbReference>
<accession>A0A497EMF6</accession>
<keyword evidence="4" id="KW-0472">Membrane</keyword>
<dbReference type="InterPro" id="IPR011991">
    <property type="entry name" value="ArsR-like_HTH"/>
</dbReference>
<dbReference type="SMART" id="SM00347">
    <property type="entry name" value="HTH_MARR"/>
    <property type="match status" value="1"/>
</dbReference>
<keyword evidence="3" id="KW-0804">Transcription</keyword>
<feature type="domain" description="HTH arsR-type" evidence="6">
    <location>
        <begin position="8"/>
        <end position="81"/>
    </location>
</feature>
<comment type="caution">
    <text evidence="7">The sequence shown here is derived from an EMBL/GenBank/DDBJ whole genome shotgun (WGS) entry which is preliminary data.</text>
</comment>
<evidence type="ECO:0008006" key="9">
    <source>
        <dbReference type="Google" id="ProtNLM"/>
    </source>
</evidence>
<name>A0A497EMF6_9CREN</name>
<dbReference type="GO" id="GO:0003677">
    <property type="term" value="F:DNA binding"/>
    <property type="evidence" value="ECO:0007669"/>
    <property type="project" value="UniProtKB-KW"/>
</dbReference>
<dbReference type="CDD" id="cd00090">
    <property type="entry name" value="HTH_ARSR"/>
    <property type="match status" value="1"/>
</dbReference>
<keyword evidence="2" id="KW-0238">DNA-binding</keyword>
<protein>
    <recommendedName>
        <fullName evidence="9">HTH arsR-type domain-containing protein</fullName>
    </recommendedName>
</protein>
<dbReference type="InterPro" id="IPR036390">
    <property type="entry name" value="WH_DNA-bd_sf"/>
</dbReference>
<dbReference type="GO" id="GO:0003700">
    <property type="term" value="F:DNA-binding transcription factor activity"/>
    <property type="evidence" value="ECO:0007669"/>
    <property type="project" value="InterPro"/>
</dbReference>
<evidence type="ECO:0000259" key="5">
    <source>
        <dbReference type="SMART" id="SM00347"/>
    </source>
</evidence>
<keyword evidence="4" id="KW-1133">Transmembrane helix</keyword>
<dbReference type="InterPro" id="IPR000835">
    <property type="entry name" value="HTH_MarR-typ"/>
</dbReference>
<dbReference type="PANTHER" id="PTHR33154:SF38">
    <property type="entry name" value="HTH ARSR-TYPE DOMAIN-CONTAINING PROTEIN"/>
    <property type="match status" value="1"/>
</dbReference>
<keyword evidence="1" id="KW-0805">Transcription regulation</keyword>
<feature type="transmembrane region" description="Helical" evidence="4">
    <location>
        <begin position="87"/>
        <end position="106"/>
    </location>
</feature>
<evidence type="ECO:0000259" key="6">
    <source>
        <dbReference type="SMART" id="SM00418"/>
    </source>
</evidence>
<dbReference type="InterPro" id="IPR001845">
    <property type="entry name" value="HTH_ArsR_DNA-bd_dom"/>
</dbReference>
<dbReference type="EMBL" id="QMQV01000165">
    <property type="protein sequence ID" value="RLE46806.1"/>
    <property type="molecule type" value="Genomic_DNA"/>
</dbReference>
<evidence type="ECO:0000256" key="1">
    <source>
        <dbReference type="ARBA" id="ARBA00023015"/>
    </source>
</evidence>
<keyword evidence="4" id="KW-0812">Transmembrane</keyword>
<dbReference type="Pfam" id="PF01022">
    <property type="entry name" value="HTH_5"/>
    <property type="match status" value="1"/>
</dbReference>
<proteinExistence type="predicted"/>
<dbReference type="InterPro" id="IPR051081">
    <property type="entry name" value="HTH_MetalResp_TranReg"/>
</dbReference>
<dbReference type="SUPFAM" id="SSF46785">
    <property type="entry name" value="Winged helix' DNA-binding domain"/>
    <property type="match status" value="1"/>
</dbReference>
<evidence type="ECO:0000313" key="7">
    <source>
        <dbReference type="EMBL" id="RLE46806.1"/>
    </source>
</evidence>
<evidence type="ECO:0000256" key="2">
    <source>
        <dbReference type="ARBA" id="ARBA00023125"/>
    </source>
</evidence>
<dbReference type="Gene3D" id="1.10.10.10">
    <property type="entry name" value="Winged helix-like DNA-binding domain superfamily/Winged helix DNA-binding domain"/>
    <property type="match status" value="1"/>
</dbReference>
<dbReference type="InterPro" id="IPR036388">
    <property type="entry name" value="WH-like_DNA-bd_sf"/>
</dbReference>
<evidence type="ECO:0000256" key="4">
    <source>
        <dbReference type="SAM" id="Phobius"/>
    </source>
</evidence>
<feature type="domain" description="HTH marR-type" evidence="5">
    <location>
        <begin position="6"/>
        <end position="104"/>
    </location>
</feature>
<dbReference type="Proteomes" id="UP000278475">
    <property type="component" value="Unassembled WGS sequence"/>
</dbReference>
<organism evidence="7 8">
    <name type="scientific">Thermoproteota archaeon</name>
    <dbReference type="NCBI Taxonomy" id="2056631"/>
    <lineage>
        <taxon>Archaea</taxon>
        <taxon>Thermoproteota</taxon>
    </lineage>
</organism>
<feature type="transmembrane region" description="Helical" evidence="4">
    <location>
        <begin position="142"/>
        <end position="163"/>
    </location>
</feature>
<evidence type="ECO:0000313" key="8">
    <source>
        <dbReference type="Proteomes" id="UP000278475"/>
    </source>
</evidence>
<evidence type="ECO:0000256" key="3">
    <source>
        <dbReference type="ARBA" id="ARBA00023163"/>
    </source>
</evidence>
<reference evidence="7 8" key="1">
    <citation type="submission" date="2018-06" db="EMBL/GenBank/DDBJ databases">
        <title>Extensive metabolic versatility and redundancy in microbially diverse, dynamic hydrothermal sediments.</title>
        <authorList>
            <person name="Dombrowski N."/>
            <person name="Teske A."/>
            <person name="Baker B.J."/>
        </authorList>
    </citation>
    <scope>NUCLEOTIDE SEQUENCE [LARGE SCALE GENOMIC DNA]</scope>
    <source>
        <strain evidence="7">B66_G16</strain>
    </source>
</reference>
<dbReference type="SMART" id="SM00418">
    <property type="entry name" value="HTH_ARSR"/>
    <property type="match status" value="1"/>
</dbReference>
<gene>
    <name evidence="7" type="ORF">DRJ31_09645</name>
</gene>
<sequence>MQAKISDSELKKLSSTKIRILKSLENRRKTLSEMSRELEISKSALHQHLNKLCEFEFVRRVEDGHKWVYYELTDKARVFLKRHIQKVALIISSLIASVFASLYMLARYFTLTSREWVAYKEVPRPTPVPSYKIAAGPGYAELITLTLALVFAAISVVLLLLYLKLRVGDED</sequence>